<accession>A0ABR7TXQ7</accession>
<dbReference type="PROSITE" id="PS51257">
    <property type="entry name" value="PROKAR_LIPOPROTEIN"/>
    <property type="match status" value="1"/>
</dbReference>
<sequence length="618" mass="69603">MRTVSIRHCALLLLALILGGTACERSLDVVPKEFYQESDLLADIKQAEKEVTRLYAALPWDFLPSTGSSNGVVFSSASDEGYANWNQSNARKYDGGSWNSNDNPLGNFNDVYRNIRVGLHFLQNVDKVPIKNATQEQIYRTVIIPRYKLEVKFLIAFNYFELFKRFGPVPIVDRYYEATENPEVLKKPRNSVDEVVNEIVRLCDEAAAGLPLTYEAQDVGRATKGAALALKAKVLLYAASPLFNGGEIDGIPVSVNGNNVKSSLLGVKNTDGKTLFNTTYDREKWKKAADAAKAVLDMGVYSLRPVQQELFYNRDFNEFIFWTQGGGTNNFENSITPNGADYGGTGSLAATQEMIDSYEMKNGYPINEPGSGYVETGYVDTTMKVFRNRVWTTVKVKIRKMYFNRDPRFYTDQFFDGMPYLGRNIITQFVTNVGSNNDGWGGSKATGQNTRTGYYVQKWVAPAHNIKDNPSTNYRNYPHFRLADVYLWYAEAMNEYNGPSADVYAAINAVRNRVGMPSLPIIASDNNKEGLRARIQNERKIEMAYEAQRWYDIRRWLIAHTPACTSVTGMNINGTGETFFQRTPILANGRVFKVQHYLMPIPVSETSIAPALVQNYGW</sequence>
<evidence type="ECO:0000256" key="1">
    <source>
        <dbReference type="ARBA" id="ARBA00004442"/>
    </source>
</evidence>
<feature type="chain" id="PRO_5045954871" evidence="6">
    <location>
        <begin position="23"/>
        <end position="618"/>
    </location>
</feature>
<dbReference type="Gene3D" id="1.25.40.390">
    <property type="match status" value="1"/>
</dbReference>
<evidence type="ECO:0000256" key="6">
    <source>
        <dbReference type="SAM" id="SignalP"/>
    </source>
</evidence>
<evidence type="ECO:0000259" key="8">
    <source>
        <dbReference type="Pfam" id="PF14322"/>
    </source>
</evidence>
<dbReference type="Pfam" id="PF07980">
    <property type="entry name" value="SusD_RagB"/>
    <property type="match status" value="1"/>
</dbReference>
<dbReference type="InterPro" id="IPR033985">
    <property type="entry name" value="SusD-like_N"/>
</dbReference>
<evidence type="ECO:0000313" key="9">
    <source>
        <dbReference type="EMBL" id="MBC9934848.1"/>
    </source>
</evidence>
<evidence type="ECO:0000256" key="2">
    <source>
        <dbReference type="ARBA" id="ARBA00006275"/>
    </source>
</evidence>
<keyword evidence="10" id="KW-1185">Reference proteome</keyword>
<organism evidence="9 10">
    <name type="scientific">Chitinophaga qingshengii</name>
    <dbReference type="NCBI Taxonomy" id="1569794"/>
    <lineage>
        <taxon>Bacteria</taxon>
        <taxon>Pseudomonadati</taxon>
        <taxon>Bacteroidota</taxon>
        <taxon>Chitinophagia</taxon>
        <taxon>Chitinophagales</taxon>
        <taxon>Chitinophagaceae</taxon>
        <taxon>Chitinophaga</taxon>
    </lineage>
</organism>
<evidence type="ECO:0000256" key="4">
    <source>
        <dbReference type="ARBA" id="ARBA00023136"/>
    </source>
</evidence>
<gene>
    <name evidence="9" type="ORF">ICL07_31005</name>
</gene>
<keyword evidence="3 6" id="KW-0732">Signal</keyword>
<dbReference type="EMBL" id="JACVFC010000006">
    <property type="protein sequence ID" value="MBC9934848.1"/>
    <property type="molecule type" value="Genomic_DNA"/>
</dbReference>
<dbReference type="SUPFAM" id="SSF48452">
    <property type="entry name" value="TPR-like"/>
    <property type="match status" value="1"/>
</dbReference>
<proteinExistence type="inferred from homology"/>
<evidence type="ECO:0000259" key="7">
    <source>
        <dbReference type="Pfam" id="PF07980"/>
    </source>
</evidence>
<evidence type="ECO:0000313" key="10">
    <source>
        <dbReference type="Proteomes" id="UP000659124"/>
    </source>
</evidence>
<keyword evidence="4" id="KW-0472">Membrane</keyword>
<dbReference type="Proteomes" id="UP000659124">
    <property type="component" value="Unassembled WGS sequence"/>
</dbReference>
<comment type="subcellular location">
    <subcellularLocation>
        <location evidence="1">Cell outer membrane</location>
    </subcellularLocation>
</comment>
<dbReference type="RefSeq" id="WP_188091931.1">
    <property type="nucleotide sequence ID" value="NZ_JACVFC010000006.1"/>
</dbReference>
<feature type="signal peptide" evidence="6">
    <location>
        <begin position="1"/>
        <end position="22"/>
    </location>
</feature>
<comment type="similarity">
    <text evidence="2">Belongs to the SusD family.</text>
</comment>
<dbReference type="Pfam" id="PF14322">
    <property type="entry name" value="SusD-like_3"/>
    <property type="match status" value="1"/>
</dbReference>
<dbReference type="InterPro" id="IPR012944">
    <property type="entry name" value="SusD_RagB_dom"/>
</dbReference>
<feature type="domain" description="SusD-like N-terminal" evidence="8">
    <location>
        <begin position="77"/>
        <end position="236"/>
    </location>
</feature>
<protein>
    <submittedName>
        <fullName evidence="9">RagB/SusD family nutrient uptake outer membrane protein</fullName>
    </submittedName>
</protein>
<name>A0ABR7TXQ7_9BACT</name>
<evidence type="ECO:0000256" key="5">
    <source>
        <dbReference type="ARBA" id="ARBA00023237"/>
    </source>
</evidence>
<dbReference type="InterPro" id="IPR011990">
    <property type="entry name" value="TPR-like_helical_dom_sf"/>
</dbReference>
<evidence type="ECO:0000256" key="3">
    <source>
        <dbReference type="ARBA" id="ARBA00022729"/>
    </source>
</evidence>
<feature type="domain" description="RagB/SusD" evidence="7">
    <location>
        <begin position="318"/>
        <end position="618"/>
    </location>
</feature>
<comment type="caution">
    <text evidence="9">The sequence shown here is derived from an EMBL/GenBank/DDBJ whole genome shotgun (WGS) entry which is preliminary data.</text>
</comment>
<keyword evidence="5" id="KW-0998">Cell outer membrane</keyword>
<reference evidence="9 10" key="1">
    <citation type="submission" date="2020-09" db="EMBL/GenBank/DDBJ databases">
        <title>Genome sequences of type strains of Chitinophaga qingshengii and Chitinophaga varians.</title>
        <authorList>
            <person name="Kittiwongwattana C."/>
        </authorList>
    </citation>
    <scope>NUCLEOTIDE SEQUENCE [LARGE SCALE GENOMIC DNA]</scope>
    <source>
        <strain evidence="9 10">JCM 30026</strain>
    </source>
</reference>